<feature type="domain" description="Spore coat protein X/V" evidence="1">
    <location>
        <begin position="154"/>
        <end position="208"/>
    </location>
</feature>
<evidence type="ECO:0000313" key="3">
    <source>
        <dbReference type="Proteomes" id="UP000829401"/>
    </source>
</evidence>
<dbReference type="RefSeq" id="WP_021298148.1">
    <property type="nucleotide sequence ID" value="NZ_AURB01000175.1"/>
</dbReference>
<protein>
    <submittedName>
        <fullName evidence="2">Spore coat protein</fullName>
    </submittedName>
</protein>
<dbReference type="GO" id="GO:0030435">
    <property type="term" value="P:sporulation resulting in formation of a cellular spore"/>
    <property type="evidence" value="ECO:0007669"/>
    <property type="project" value="InterPro"/>
</dbReference>
<reference evidence="3" key="1">
    <citation type="journal article" date="2022" name="G3 (Bethesda)">
        <title>Unveiling the complete genome sequence of Alicyclobacillus acidoterrestris DSM 3922T, a taint-producing strain.</title>
        <authorList>
            <person name="Leonardo I.C."/>
            <person name="Barreto Crespo M.T."/>
            <person name="Gaspar F.B."/>
        </authorList>
    </citation>
    <scope>NUCLEOTIDE SEQUENCE [LARGE SCALE GENOMIC DNA]</scope>
    <source>
        <strain evidence="3">DSM 3922</strain>
    </source>
</reference>
<dbReference type="Pfam" id="PF07552">
    <property type="entry name" value="Coat_X"/>
    <property type="match status" value="2"/>
</dbReference>
<keyword evidence="3" id="KW-1185">Reference proteome</keyword>
<dbReference type="KEGG" id="aaco:K1I37_02545"/>
<feature type="domain" description="Spore coat protein X/V" evidence="1">
    <location>
        <begin position="108"/>
        <end position="146"/>
    </location>
</feature>
<keyword evidence="2" id="KW-0946">Virion</keyword>
<dbReference type="AlphaFoldDB" id="T0BPT9"/>
<keyword evidence="2" id="KW-0167">Capsid protein</keyword>
<organism evidence="2 3">
    <name type="scientific">Alicyclobacillus acidoterrestris (strain ATCC 49025 / DSM 3922 / CIP 106132 / NCIMB 13137 / GD3B)</name>
    <dbReference type="NCBI Taxonomy" id="1356854"/>
    <lineage>
        <taxon>Bacteria</taxon>
        <taxon>Bacillati</taxon>
        <taxon>Bacillota</taxon>
        <taxon>Bacilli</taxon>
        <taxon>Bacillales</taxon>
        <taxon>Alicyclobacillaceae</taxon>
        <taxon>Alicyclobacillus</taxon>
    </lineage>
</organism>
<name>T0BPT9_ALIAG</name>
<dbReference type="STRING" id="1356854.N007_01800"/>
<gene>
    <name evidence="2" type="ORF">K1I37_02545</name>
</gene>
<evidence type="ECO:0000259" key="1">
    <source>
        <dbReference type="Pfam" id="PF07552"/>
    </source>
</evidence>
<dbReference type="EMBL" id="CP080467">
    <property type="protein sequence ID" value="UNO49450.1"/>
    <property type="molecule type" value="Genomic_DNA"/>
</dbReference>
<dbReference type="InterPro" id="IPR011428">
    <property type="entry name" value="Spore_coat_X/V"/>
</dbReference>
<sequence>MSSRKRKLRKQHGKLVVKKFGRRAQTMRKRRHNRLSFGYDYDINKAEGLYLPKPHLTSETRHKRRFEPEWAEGDNAEFALELPNVEAADEIVQVDETSVFTDEENCLIVIVRDSCDVEIVNQDLTAALNLQLTLQLALATILSLTVGENTANSIVEEIVSQLSDIQRTRKVIHVENSQSVRVQLSSTEISFNIQVLLQLLLAIIAQVEVA</sequence>
<dbReference type="Proteomes" id="UP000829401">
    <property type="component" value="Chromosome"/>
</dbReference>
<evidence type="ECO:0000313" key="2">
    <source>
        <dbReference type="EMBL" id="UNO49450.1"/>
    </source>
</evidence>
<proteinExistence type="predicted"/>
<dbReference type="GO" id="GO:0031160">
    <property type="term" value="C:spore wall"/>
    <property type="evidence" value="ECO:0007669"/>
    <property type="project" value="InterPro"/>
</dbReference>
<accession>A0A9E7CSD7</accession>
<accession>T0BPT9</accession>